<feature type="region of interest" description="Disordered" evidence="3">
    <location>
        <begin position="56"/>
        <end position="81"/>
    </location>
</feature>
<dbReference type="Gene3D" id="3.30.980.10">
    <property type="entry name" value="Threonyl-trna Synthetase, Chain A, domain 2"/>
    <property type="match status" value="1"/>
</dbReference>
<dbReference type="OrthoDB" id="288942at2759"/>
<comment type="caution">
    <text evidence="4">The sequence shown here is derived from an EMBL/GenBank/DDBJ whole genome shotgun (WGS) entry which is preliminary data.</text>
</comment>
<dbReference type="GO" id="GO:0046872">
    <property type="term" value="F:metal ion binding"/>
    <property type="evidence" value="ECO:0007669"/>
    <property type="project" value="UniProtKB-KW"/>
</dbReference>
<dbReference type="Proteomes" id="UP000095149">
    <property type="component" value="Unassembled WGS sequence"/>
</dbReference>
<evidence type="ECO:0000256" key="1">
    <source>
        <dbReference type="ARBA" id="ARBA00022723"/>
    </source>
</evidence>
<dbReference type="AlphaFoldDB" id="A0A1E3JHE2"/>
<organism evidence="4 5">
    <name type="scientific">Cryptococcus amylolentus CBS 6273</name>
    <dbReference type="NCBI Taxonomy" id="1296118"/>
    <lineage>
        <taxon>Eukaryota</taxon>
        <taxon>Fungi</taxon>
        <taxon>Dikarya</taxon>
        <taxon>Basidiomycota</taxon>
        <taxon>Agaricomycotina</taxon>
        <taxon>Tremellomycetes</taxon>
        <taxon>Tremellales</taxon>
        <taxon>Cryptococcaceae</taxon>
        <taxon>Cryptococcus</taxon>
    </lineage>
</organism>
<evidence type="ECO:0000313" key="5">
    <source>
        <dbReference type="Proteomes" id="UP000095149"/>
    </source>
</evidence>
<dbReference type="GO" id="GO:0002196">
    <property type="term" value="F:Ser-tRNA(Ala) deacylase activity"/>
    <property type="evidence" value="ECO:0007669"/>
    <property type="project" value="TreeGrafter"/>
</dbReference>
<gene>
    <name evidence="4" type="ORF">I350_06946</name>
</gene>
<dbReference type="InterPro" id="IPR018163">
    <property type="entry name" value="Thr/Ala-tRNA-synth_IIc_edit"/>
</dbReference>
<dbReference type="Gene3D" id="2.40.30.130">
    <property type="match status" value="1"/>
</dbReference>
<reference evidence="4 5" key="1">
    <citation type="submission" date="2016-06" db="EMBL/GenBank/DDBJ databases">
        <title>Evolution of pathogenesis and genome organization in the Tremellales.</title>
        <authorList>
            <person name="Cuomo C."/>
            <person name="Litvintseva A."/>
            <person name="Heitman J."/>
            <person name="Chen Y."/>
            <person name="Sun S."/>
            <person name="Springer D."/>
            <person name="Dromer F."/>
            <person name="Young S."/>
            <person name="Zeng Q."/>
            <person name="Chapman S."/>
            <person name="Gujja S."/>
            <person name="Saif S."/>
            <person name="Birren B."/>
        </authorList>
    </citation>
    <scope>NUCLEOTIDE SEQUENCE [LARGE SCALE GENOMIC DNA]</scope>
    <source>
        <strain evidence="4 5">CBS 6273</strain>
    </source>
</reference>
<keyword evidence="1" id="KW-0479">Metal-binding</keyword>
<dbReference type="PANTHER" id="PTHR43462:SF1">
    <property type="entry name" value="ALANYL-TRNA EDITING PROTEIN AARSD1"/>
    <property type="match status" value="1"/>
</dbReference>
<dbReference type="EMBL" id="MEKH01000011">
    <property type="protein sequence ID" value="ODO00314.1"/>
    <property type="molecule type" value="Genomic_DNA"/>
</dbReference>
<evidence type="ECO:0000256" key="3">
    <source>
        <dbReference type="SAM" id="MobiDB-lite"/>
    </source>
</evidence>
<dbReference type="InterPro" id="IPR051335">
    <property type="entry name" value="Alanyl-tRNA_Editing_Enzymes"/>
</dbReference>
<dbReference type="SUPFAM" id="SSF55186">
    <property type="entry name" value="ThrRS/AlaRS common domain"/>
    <property type="match status" value="1"/>
</dbReference>
<evidence type="ECO:0008006" key="6">
    <source>
        <dbReference type="Google" id="ProtNLM"/>
    </source>
</evidence>
<evidence type="ECO:0000256" key="2">
    <source>
        <dbReference type="ARBA" id="ARBA00022833"/>
    </source>
</evidence>
<evidence type="ECO:0000313" key="4">
    <source>
        <dbReference type="EMBL" id="ODO00314.1"/>
    </source>
</evidence>
<sequence>MTYTLDPLPETATHKDYTRIHFDTANVPAKRIVGLLACQRDPLLHKMRTKVYAAREASVTAPPPPKGKAKQKKGAALVNGDAKPEEKGKLWEVELLDTVIFPEVGGGQPSDTGVIRLLDPNGGVTQEFPVEMCLRRKLDSVHLVRIPLGVEVEGGWEGREVEVETDWDRRFDQMSIHTSQHLISALANTHYGLPTLSWSMQPYPSLDPPYIELARALTVEEALHLEQLCGEAIKQAKKIWVDFSIQGQEAGGELQGEGAVATREFRELPKDYSGGVIRHINIQDTDRNACCGTQSPNLALLSLFHVIPPTPSTSKKDTPTKLLFLSGPRAITALQESSRILSAAARTVGASRADVVQRLERSELARKETSDSLKGVRGELAKLVAEQAIRQGKESQGIAVVSREEKGTHDFEWLGLVGSTYLEAFKNASLEDASFPKPLIVLVSALNPAVSLSVPSQSFLIVQSLDDALAKAVNEKIKTALEGRVKGGGARGRYMSKIDGKWGKADNQMVEEIVDEFKKEASSWQSMPDGHPL</sequence>
<protein>
    <recommendedName>
        <fullName evidence="6">Cytoplasmic protein</fullName>
    </recommendedName>
</protein>
<name>A0A1E3JHE2_9TREE</name>
<accession>A0A1E3JHE2</accession>
<dbReference type="PANTHER" id="PTHR43462">
    <property type="entry name" value="ALANYL-TRNA EDITING PROTEIN"/>
    <property type="match status" value="1"/>
</dbReference>
<keyword evidence="2" id="KW-0862">Zinc</keyword>
<proteinExistence type="predicted"/>
<dbReference type="GO" id="GO:0000166">
    <property type="term" value="F:nucleotide binding"/>
    <property type="evidence" value="ECO:0007669"/>
    <property type="project" value="InterPro"/>
</dbReference>